<dbReference type="RefSeq" id="WP_127489250.1">
    <property type="nucleotide sequence ID" value="NZ_JARLKN010000152.1"/>
</dbReference>
<proteinExistence type="predicted"/>
<reference evidence="1" key="1">
    <citation type="submission" date="2023-07" db="EMBL/GenBank/DDBJ databases">
        <authorList>
            <person name="Aktuganov G."/>
            <person name="Boyko T."/>
            <person name="Delegan Y."/>
            <person name="Galimzianova N."/>
            <person name="Gilvanova E."/>
            <person name="Korobov V."/>
            <person name="Kuzmina L."/>
            <person name="Melentiev A."/>
            <person name="Milman P."/>
            <person name="Ryabova A."/>
            <person name="Stupak E."/>
            <person name="Yasakov T."/>
            <person name="Zharikova N."/>
            <person name="Zhurenko E."/>
        </authorList>
    </citation>
    <scope>NUCLEOTIDE SEQUENCE</scope>
    <source>
        <strain evidence="1">IB-739</strain>
    </source>
</reference>
<organism evidence="1 2">
    <name type="scientific">Paenibacillus ehimensis</name>
    <dbReference type="NCBI Taxonomy" id="79264"/>
    <lineage>
        <taxon>Bacteria</taxon>
        <taxon>Bacillati</taxon>
        <taxon>Bacillota</taxon>
        <taxon>Bacilli</taxon>
        <taxon>Bacillales</taxon>
        <taxon>Paenibacillaceae</taxon>
        <taxon>Paenibacillus</taxon>
    </lineage>
</organism>
<accession>A0ABT8VLH6</accession>
<evidence type="ECO:0000313" key="1">
    <source>
        <dbReference type="EMBL" id="MDO3681832.1"/>
    </source>
</evidence>
<keyword evidence="2" id="KW-1185">Reference proteome</keyword>
<comment type="caution">
    <text evidence="1">The sequence shown here is derived from an EMBL/GenBank/DDBJ whole genome shotgun (WGS) entry which is preliminary data.</text>
</comment>
<dbReference type="EMBL" id="JAUMKJ010000081">
    <property type="protein sequence ID" value="MDO3681832.1"/>
    <property type="molecule type" value="Genomic_DNA"/>
</dbReference>
<evidence type="ECO:0000313" key="2">
    <source>
        <dbReference type="Proteomes" id="UP001168883"/>
    </source>
</evidence>
<gene>
    <name evidence="1" type="ORF">Q3C12_33075</name>
</gene>
<sequence>MRNYQELMNRRFGEVVTEEQFKWLHEIVFLSALEEVLSSSELARRKEGEGPYPEQFELLNKVFGMSPEEFEERLESFAQHIQRKGKLGK</sequence>
<name>A0ABT8VLH6_9BACL</name>
<dbReference type="Proteomes" id="UP001168883">
    <property type="component" value="Unassembled WGS sequence"/>
</dbReference>
<protein>
    <submittedName>
        <fullName evidence="1">Uncharacterized protein</fullName>
    </submittedName>
</protein>